<organism evidence="2 3">
    <name type="scientific">Candidatus Electrothrix marina</name>
    <dbReference type="NCBI Taxonomy" id="1859130"/>
    <lineage>
        <taxon>Bacteria</taxon>
        <taxon>Pseudomonadati</taxon>
        <taxon>Thermodesulfobacteriota</taxon>
        <taxon>Desulfobulbia</taxon>
        <taxon>Desulfobulbales</taxon>
        <taxon>Desulfobulbaceae</taxon>
        <taxon>Candidatus Electrothrix</taxon>
    </lineage>
</organism>
<feature type="non-terminal residue" evidence="2">
    <location>
        <position position="1"/>
    </location>
</feature>
<dbReference type="EMBL" id="MTKQ01000441">
    <property type="protein sequence ID" value="RWX42783.1"/>
    <property type="molecule type" value="Genomic_DNA"/>
</dbReference>
<dbReference type="AlphaFoldDB" id="A0A444IPN8"/>
<feature type="domain" description="PatA-like N-terminal" evidence="1">
    <location>
        <begin position="6"/>
        <end position="53"/>
    </location>
</feature>
<evidence type="ECO:0000313" key="3">
    <source>
        <dbReference type="Proteomes" id="UP000286862"/>
    </source>
</evidence>
<dbReference type="InterPro" id="IPR025497">
    <property type="entry name" value="PatA-like_N"/>
</dbReference>
<evidence type="ECO:0000313" key="2">
    <source>
        <dbReference type="EMBL" id="RWX42783.1"/>
    </source>
</evidence>
<name>A0A444IPN8_9BACT</name>
<evidence type="ECO:0000259" key="1">
    <source>
        <dbReference type="Pfam" id="PF14332"/>
    </source>
</evidence>
<dbReference type="Pfam" id="PF14332">
    <property type="entry name" value="DUF4388"/>
    <property type="match status" value="1"/>
</dbReference>
<gene>
    <name evidence="2" type="ORF">VT99_14411</name>
</gene>
<reference evidence="2 3" key="1">
    <citation type="submission" date="2017-01" db="EMBL/GenBank/DDBJ databases">
        <title>The cable genome- insights into the physiology and evolution of filamentous bacteria capable of sulfide oxidation via long distance electron transfer.</title>
        <authorList>
            <person name="Schreiber L."/>
            <person name="Bjerg J.T."/>
            <person name="Boggild A."/>
            <person name="Van De Vossenberg J."/>
            <person name="Meysman F."/>
            <person name="Nielsen L.P."/>
            <person name="Schramm A."/>
            <person name="Kjeldsen K.U."/>
        </authorList>
    </citation>
    <scope>NUCLEOTIDE SEQUENCE [LARGE SCALE GENOMIC DNA]</scope>
    <source>
        <strain evidence="2">A2</strain>
    </source>
</reference>
<proteinExistence type="predicted"/>
<comment type="caution">
    <text evidence="2">The sequence shown here is derived from an EMBL/GenBank/DDBJ whole genome shotgun (WGS) entry which is preliminary data.</text>
</comment>
<accession>A0A444IPN8</accession>
<dbReference type="Proteomes" id="UP000286862">
    <property type="component" value="Unassembled WGS sequence"/>
</dbReference>
<protein>
    <recommendedName>
        <fullName evidence="1">PatA-like N-terminal domain-containing protein</fullName>
    </recommendedName>
</protein>
<sequence>GELEGKEAVFSLLAKQKGLFTYTKGLSAEEKELPVLGGFMGLIMEGLRRIDEEQGEGE</sequence>